<reference evidence="3" key="1">
    <citation type="submission" date="2015-03" db="EMBL/GenBank/DDBJ databases">
        <title>Draft genome sequence of a novel methanotroph (Sn10-6) isolated from flooded ricefield rhizosphere in India.</title>
        <authorList>
            <person name="Pandit P.S."/>
            <person name="Pore S.D."/>
            <person name="Arora P."/>
            <person name="Kapse N.G."/>
            <person name="Dhakephalkar P.K."/>
            <person name="Rahalkar M.C."/>
        </authorList>
    </citation>
    <scope>NUCLEOTIDE SEQUENCE [LARGE SCALE GENOMIC DNA]</scope>
    <source>
        <strain evidence="3">Sn10-6</strain>
    </source>
</reference>
<dbReference type="EMBL" id="LAJX01000009">
    <property type="protein sequence ID" value="KJV07950.1"/>
    <property type="molecule type" value="Genomic_DNA"/>
</dbReference>
<reference evidence="2 3" key="2">
    <citation type="journal article" date="2016" name="Microb. Ecol.">
        <title>Genome Characteristics of a Novel Type I Methanotroph (Sn10-6) Isolated from a Flooded Indian Rice Field.</title>
        <authorList>
            <person name="Rahalkar M.C."/>
            <person name="Pandit P.S."/>
            <person name="Dhakephalkar P.K."/>
            <person name="Pore S."/>
            <person name="Arora P."/>
            <person name="Kapse N."/>
        </authorList>
    </citation>
    <scope>NUCLEOTIDE SEQUENCE [LARGE SCALE GENOMIC DNA]</scope>
    <source>
        <strain evidence="2 3">Sn10-6</strain>
    </source>
</reference>
<organism evidence="2 3">
    <name type="scientific">Methylocucumis oryzae</name>
    <dbReference type="NCBI Taxonomy" id="1632867"/>
    <lineage>
        <taxon>Bacteria</taxon>
        <taxon>Pseudomonadati</taxon>
        <taxon>Pseudomonadota</taxon>
        <taxon>Gammaproteobacteria</taxon>
        <taxon>Methylococcales</taxon>
        <taxon>Methylococcaceae</taxon>
        <taxon>Methylocucumis</taxon>
    </lineage>
</organism>
<accession>A0A0F3IMI2</accession>
<dbReference type="RefSeq" id="WP_045777841.1">
    <property type="nucleotide sequence ID" value="NZ_LAJX01000009.1"/>
</dbReference>
<comment type="caution">
    <text evidence="2">The sequence shown here is derived from an EMBL/GenBank/DDBJ whole genome shotgun (WGS) entry which is preliminary data.</text>
</comment>
<dbReference type="AlphaFoldDB" id="A0A0F3IMI2"/>
<evidence type="ECO:0000256" key="1">
    <source>
        <dbReference type="SAM" id="Coils"/>
    </source>
</evidence>
<feature type="coiled-coil region" evidence="1">
    <location>
        <begin position="28"/>
        <end position="62"/>
    </location>
</feature>
<name>A0A0F3IMI2_9GAMM</name>
<gene>
    <name evidence="2" type="ORF">VZ94_01260</name>
</gene>
<dbReference type="Proteomes" id="UP000033684">
    <property type="component" value="Unassembled WGS sequence"/>
</dbReference>
<sequence length="69" mass="8037">MLIEQKQKRKDKTESPQFPAAQYFQIHFSHLQTQLENTSRSLAELQGQVTELNNRLANILDVQQSDSHK</sequence>
<keyword evidence="1" id="KW-0175">Coiled coil</keyword>
<evidence type="ECO:0000313" key="3">
    <source>
        <dbReference type="Proteomes" id="UP000033684"/>
    </source>
</evidence>
<protein>
    <submittedName>
        <fullName evidence="2">Uncharacterized protein</fullName>
    </submittedName>
</protein>
<keyword evidence="3" id="KW-1185">Reference proteome</keyword>
<proteinExistence type="predicted"/>
<dbReference type="OrthoDB" id="5570466at2"/>
<evidence type="ECO:0000313" key="2">
    <source>
        <dbReference type="EMBL" id="KJV07950.1"/>
    </source>
</evidence>